<evidence type="ECO:0000313" key="1">
    <source>
        <dbReference type="EMBL" id="MDR6269849.1"/>
    </source>
</evidence>
<evidence type="ECO:0000313" key="2">
    <source>
        <dbReference type="Proteomes" id="UP001185069"/>
    </source>
</evidence>
<gene>
    <name evidence="1" type="ORF">JOE69_002087</name>
</gene>
<proteinExistence type="predicted"/>
<dbReference type="Proteomes" id="UP001185069">
    <property type="component" value="Unassembled WGS sequence"/>
</dbReference>
<name>A0ABU1JCH6_9MICC</name>
<keyword evidence="2" id="KW-1185">Reference proteome</keyword>
<organism evidence="1 2">
    <name type="scientific">Arthrobacter russicus</name>
    <dbReference type="NCBI Taxonomy" id="172040"/>
    <lineage>
        <taxon>Bacteria</taxon>
        <taxon>Bacillati</taxon>
        <taxon>Actinomycetota</taxon>
        <taxon>Actinomycetes</taxon>
        <taxon>Micrococcales</taxon>
        <taxon>Micrococcaceae</taxon>
        <taxon>Arthrobacter</taxon>
    </lineage>
</organism>
<reference evidence="1 2" key="1">
    <citation type="submission" date="2023-07" db="EMBL/GenBank/DDBJ databases">
        <title>Sequencing the genomes of 1000 actinobacteria strains.</title>
        <authorList>
            <person name="Klenk H.-P."/>
        </authorList>
    </citation>
    <scope>NUCLEOTIDE SEQUENCE [LARGE SCALE GENOMIC DNA]</scope>
    <source>
        <strain evidence="1 2">DSM 14555</strain>
    </source>
</reference>
<dbReference type="RefSeq" id="WP_309798491.1">
    <property type="nucleotide sequence ID" value="NZ_BAAAHY010000005.1"/>
</dbReference>
<accession>A0ABU1JCH6</accession>
<sequence length="125" mass="13533">MNQVKWLAEPEAQDYPAAANYLNLLADQDLAAGLIAGLRAASISQQKAKDLLRASGLPLLPEDNPHVASDLAKIRHGKALSPVLVVRGDLVRGVPAQIADGYHRVCASYWTDENTDIPVKLVDFH</sequence>
<dbReference type="EMBL" id="JAVDQF010000001">
    <property type="protein sequence ID" value="MDR6269849.1"/>
    <property type="molecule type" value="Genomic_DNA"/>
</dbReference>
<comment type="caution">
    <text evidence="1">The sequence shown here is derived from an EMBL/GenBank/DDBJ whole genome shotgun (WGS) entry which is preliminary data.</text>
</comment>
<protein>
    <recommendedName>
        <fullName evidence="3">ParB/Sulfiredoxin domain-containing protein</fullName>
    </recommendedName>
</protein>
<evidence type="ECO:0008006" key="3">
    <source>
        <dbReference type="Google" id="ProtNLM"/>
    </source>
</evidence>